<name>A0AAW2UHD0_9LAMI</name>
<dbReference type="GO" id="GO:0005975">
    <property type="term" value="P:carbohydrate metabolic process"/>
    <property type="evidence" value="ECO:0007669"/>
    <property type="project" value="InterPro"/>
</dbReference>
<keyword evidence="4" id="KW-0134">Cell wall</keyword>
<evidence type="ECO:0000256" key="10">
    <source>
        <dbReference type="ARBA" id="ARBA00023316"/>
    </source>
</evidence>
<dbReference type="InterPro" id="IPR012334">
    <property type="entry name" value="Pectin_lyas_fold"/>
</dbReference>
<keyword evidence="7" id="KW-0677">Repeat</keyword>
<sequence>MHLLCDWSLSLNCTPFTWQVYCTCHVIGSSLTEPGPMGSSILTEGNRSGLRRNHHTPTTHSKTTHDDVTNFGAVGDGNTDNSKAFLAAWEAACKKKTNNAKVTVPSGKTFLLSPIQFEGPCKSNPITFEILGNIVAPPRSAWTKKSADEWLSFHRVDRLIVAGNGQGVIDGRGESWWTHGDGKSRPTALRFSHCNELQVGGLKHRNSQKNHVSINGCNGATISNLDIRAPAKSPNTDGIDISASTNLRIQNCLMATGDDCIAINGGTSNVDISNIACGPGHGISIGSLGKDGKHDEVEGISITNSIFTRTDNGVRIKTWQGGSGFARNISFSKITFVAANNPVIIDQYYCPHKKCADKTSAVEVSHVRYSELHGTSICKNATINFSCSQTVPCTDIVMDDVDIESVYPNDSTTAHCINAHGTASRALHPAVDCLKN</sequence>
<dbReference type="Pfam" id="PF00295">
    <property type="entry name" value="Glyco_hydro_28"/>
    <property type="match status" value="1"/>
</dbReference>
<dbReference type="FunFam" id="2.160.20.10:FF:000032">
    <property type="entry name" value="Pectin lyase-like superfamily protein"/>
    <property type="match status" value="1"/>
</dbReference>
<dbReference type="SUPFAM" id="SSF51126">
    <property type="entry name" value="Pectin lyase-like"/>
    <property type="match status" value="1"/>
</dbReference>
<organism evidence="15">
    <name type="scientific">Sesamum latifolium</name>
    <dbReference type="NCBI Taxonomy" id="2727402"/>
    <lineage>
        <taxon>Eukaryota</taxon>
        <taxon>Viridiplantae</taxon>
        <taxon>Streptophyta</taxon>
        <taxon>Embryophyta</taxon>
        <taxon>Tracheophyta</taxon>
        <taxon>Spermatophyta</taxon>
        <taxon>Magnoliopsida</taxon>
        <taxon>eudicotyledons</taxon>
        <taxon>Gunneridae</taxon>
        <taxon>Pentapetalae</taxon>
        <taxon>asterids</taxon>
        <taxon>lamiids</taxon>
        <taxon>Lamiales</taxon>
        <taxon>Pedaliaceae</taxon>
        <taxon>Sesamum</taxon>
    </lineage>
</organism>
<evidence type="ECO:0000256" key="7">
    <source>
        <dbReference type="ARBA" id="ARBA00022737"/>
    </source>
</evidence>
<gene>
    <name evidence="15" type="ORF">Slati_3365500</name>
</gene>
<evidence type="ECO:0000256" key="13">
    <source>
        <dbReference type="RuleBase" id="RU361169"/>
    </source>
</evidence>
<dbReference type="InterPro" id="IPR011050">
    <property type="entry name" value="Pectin_lyase_fold/virulence"/>
</dbReference>
<evidence type="ECO:0000256" key="12">
    <source>
        <dbReference type="PROSITE-ProRule" id="PRU10052"/>
    </source>
</evidence>
<accession>A0AAW2UHD0</accession>
<evidence type="ECO:0000256" key="3">
    <source>
        <dbReference type="ARBA" id="ARBA00012736"/>
    </source>
</evidence>
<protein>
    <recommendedName>
        <fullName evidence="3">endo-polygalacturonase</fullName>
        <ecNumber evidence="3">3.2.1.15</ecNumber>
    </recommendedName>
</protein>
<dbReference type="AlphaFoldDB" id="A0AAW2UHD0"/>
<keyword evidence="10" id="KW-0961">Cell wall biogenesis/degradation</keyword>
<dbReference type="PANTHER" id="PTHR31375">
    <property type="match status" value="1"/>
</dbReference>
<dbReference type="PROSITE" id="PS00502">
    <property type="entry name" value="POLYGALACTURONASE"/>
    <property type="match status" value="1"/>
</dbReference>
<dbReference type="SMART" id="SM00710">
    <property type="entry name" value="PbH1"/>
    <property type="match status" value="5"/>
</dbReference>
<evidence type="ECO:0000256" key="14">
    <source>
        <dbReference type="SAM" id="MobiDB-lite"/>
    </source>
</evidence>
<keyword evidence="8 13" id="KW-0378">Hydrolase</keyword>
<evidence type="ECO:0000256" key="2">
    <source>
        <dbReference type="ARBA" id="ARBA00008834"/>
    </source>
</evidence>
<keyword evidence="6" id="KW-0732">Signal</keyword>
<proteinExistence type="inferred from homology"/>
<comment type="subcellular location">
    <subcellularLocation>
        <location evidence="1">Secreted</location>
        <location evidence="1">Cell wall</location>
    </subcellularLocation>
</comment>
<evidence type="ECO:0000256" key="1">
    <source>
        <dbReference type="ARBA" id="ARBA00004191"/>
    </source>
</evidence>
<evidence type="ECO:0000256" key="9">
    <source>
        <dbReference type="ARBA" id="ARBA00023295"/>
    </source>
</evidence>
<feature type="active site" evidence="12">
    <location>
        <position position="281"/>
    </location>
</feature>
<dbReference type="GO" id="GO:0071555">
    <property type="term" value="P:cell wall organization"/>
    <property type="evidence" value="ECO:0007669"/>
    <property type="project" value="UniProtKB-KW"/>
</dbReference>
<dbReference type="InterPro" id="IPR000743">
    <property type="entry name" value="Glyco_hydro_28"/>
</dbReference>
<comment type="catalytic activity">
    <reaction evidence="11">
        <text>(1,4-alpha-D-galacturonosyl)n+m + H2O = (1,4-alpha-D-galacturonosyl)n + (1,4-alpha-D-galacturonosyl)m.</text>
        <dbReference type="EC" id="3.2.1.15"/>
    </reaction>
</comment>
<keyword evidence="9 13" id="KW-0326">Glycosidase</keyword>
<keyword evidence="5" id="KW-0964">Secreted</keyword>
<dbReference type="GO" id="GO:0004650">
    <property type="term" value="F:polygalacturonase activity"/>
    <property type="evidence" value="ECO:0007669"/>
    <property type="project" value="UniProtKB-EC"/>
</dbReference>
<evidence type="ECO:0000256" key="11">
    <source>
        <dbReference type="ARBA" id="ARBA00034074"/>
    </source>
</evidence>
<dbReference type="EC" id="3.2.1.15" evidence="3"/>
<comment type="caution">
    <text evidence="15">The sequence shown here is derived from an EMBL/GenBank/DDBJ whole genome shotgun (WGS) entry which is preliminary data.</text>
</comment>
<reference evidence="15" key="2">
    <citation type="journal article" date="2024" name="Plant">
        <title>Genomic evolution and insights into agronomic trait innovations of Sesamum species.</title>
        <authorList>
            <person name="Miao H."/>
            <person name="Wang L."/>
            <person name="Qu L."/>
            <person name="Liu H."/>
            <person name="Sun Y."/>
            <person name="Le M."/>
            <person name="Wang Q."/>
            <person name="Wei S."/>
            <person name="Zheng Y."/>
            <person name="Lin W."/>
            <person name="Duan Y."/>
            <person name="Cao H."/>
            <person name="Xiong S."/>
            <person name="Wang X."/>
            <person name="Wei L."/>
            <person name="Li C."/>
            <person name="Ma Q."/>
            <person name="Ju M."/>
            <person name="Zhao R."/>
            <person name="Li G."/>
            <person name="Mu C."/>
            <person name="Tian Q."/>
            <person name="Mei H."/>
            <person name="Zhang T."/>
            <person name="Gao T."/>
            <person name="Zhang H."/>
        </authorList>
    </citation>
    <scope>NUCLEOTIDE SEQUENCE</scope>
    <source>
        <strain evidence="15">KEN1</strain>
    </source>
</reference>
<dbReference type="Gene3D" id="2.160.20.10">
    <property type="entry name" value="Single-stranded right-handed beta-helix, Pectin lyase-like"/>
    <property type="match status" value="1"/>
</dbReference>
<comment type="similarity">
    <text evidence="2 13">Belongs to the glycosyl hydrolase 28 family.</text>
</comment>
<evidence type="ECO:0000256" key="8">
    <source>
        <dbReference type="ARBA" id="ARBA00022801"/>
    </source>
</evidence>
<dbReference type="EMBL" id="JACGWN010000012">
    <property type="protein sequence ID" value="KAL0415336.1"/>
    <property type="molecule type" value="Genomic_DNA"/>
</dbReference>
<feature type="region of interest" description="Disordered" evidence="14">
    <location>
        <begin position="35"/>
        <end position="68"/>
    </location>
</feature>
<evidence type="ECO:0000256" key="5">
    <source>
        <dbReference type="ARBA" id="ARBA00022525"/>
    </source>
</evidence>
<dbReference type="InterPro" id="IPR006626">
    <property type="entry name" value="PbH1"/>
</dbReference>
<evidence type="ECO:0000256" key="4">
    <source>
        <dbReference type="ARBA" id="ARBA00022512"/>
    </source>
</evidence>
<evidence type="ECO:0000313" key="15">
    <source>
        <dbReference type="EMBL" id="KAL0415336.1"/>
    </source>
</evidence>
<reference evidence="15" key="1">
    <citation type="submission" date="2020-06" db="EMBL/GenBank/DDBJ databases">
        <authorList>
            <person name="Li T."/>
            <person name="Hu X."/>
            <person name="Zhang T."/>
            <person name="Song X."/>
            <person name="Zhang H."/>
            <person name="Dai N."/>
            <person name="Sheng W."/>
            <person name="Hou X."/>
            <person name="Wei L."/>
        </authorList>
    </citation>
    <scope>NUCLEOTIDE SEQUENCE</scope>
    <source>
        <strain evidence="15">KEN1</strain>
        <tissue evidence="15">Leaf</tissue>
    </source>
</reference>
<evidence type="ECO:0000256" key="6">
    <source>
        <dbReference type="ARBA" id="ARBA00022729"/>
    </source>
</evidence>